<dbReference type="EMBL" id="VLLK01000001">
    <property type="protein sequence ID" value="TWJ08551.1"/>
    <property type="molecule type" value="Genomic_DNA"/>
</dbReference>
<dbReference type="STRING" id="476157.GCA_001663155_00578"/>
<accession>A0A562USH4</accession>
<evidence type="ECO:0000313" key="2">
    <source>
        <dbReference type="EMBL" id="TWJ08551.1"/>
    </source>
</evidence>
<dbReference type="InterPro" id="IPR029068">
    <property type="entry name" value="Glyas_Bleomycin-R_OHBP_Dase"/>
</dbReference>
<keyword evidence="3" id="KW-1185">Reference proteome</keyword>
<dbReference type="PROSITE" id="PS51819">
    <property type="entry name" value="VOC"/>
    <property type="match status" value="1"/>
</dbReference>
<proteinExistence type="predicted"/>
<dbReference type="RefSeq" id="WP_245638272.1">
    <property type="nucleotide sequence ID" value="NZ_CP015963.1"/>
</dbReference>
<dbReference type="GO" id="GO:0051213">
    <property type="term" value="F:dioxygenase activity"/>
    <property type="evidence" value="ECO:0007669"/>
    <property type="project" value="UniProtKB-KW"/>
</dbReference>
<keyword evidence="2" id="KW-0223">Dioxygenase</keyword>
<dbReference type="InterPro" id="IPR037523">
    <property type="entry name" value="VOC_core"/>
</dbReference>
<reference evidence="2 3" key="1">
    <citation type="submission" date="2019-07" db="EMBL/GenBank/DDBJ databases">
        <title>Genomic Encyclopedia of Archaeal and Bacterial Type Strains, Phase II (KMG-II): from individual species to whole genera.</title>
        <authorList>
            <person name="Goeker M."/>
        </authorList>
    </citation>
    <scope>NUCLEOTIDE SEQUENCE [LARGE SCALE GENOMIC DNA]</scope>
    <source>
        <strain evidence="2 3">ATCC BAA-2084</strain>
    </source>
</reference>
<gene>
    <name evidence="2" type="ORF">JN10_0163</name>
</gene>
<dbReference type="Gene3D" id="3.10.180.10">
    <property type="entry name" value="2,3-Dihydroxybiphenyl 1,2-Dioxygenase, domain 1"/>
    <property type="match status" value="1"/>
</dbReference>
<dbReference type="AlphaFoldDB" id="A0A562USH4"/>
<keyword evidence="2" id="KW-0560">Oxidoreductase</keyword>
<dbReference type="Pfam" id="PF13669">
    <property type="entry name" value="Glyoxalase_4"/>
    <property type="match status" value="1"/>
</dbReference>
<feature type="domain" description="VOC" evidence="1">
    <location>
        <begin position="11"/>
        <end position="152"/>
    </location>
</feature>
<evidence type="ECO:0000313" key="3">
    <source>
        <dbReference type="Proteomes" id="UP000320547"/>
    </source>
</evidence>
<organism evidence="2 3">
    <name type="scientific">Altererythrobacter ishigakiensis</name>
    <dbReference type="NCBI Taxonomy" id="476157"/>
    <lineage>
        <taxon>Bacteria</taxon>
        <taxon>Pseudomonadati</taxon>
        <taxon>Pseudomonadota</taxon>
        <taxon>Alphaproteobacteria</taxon>
        <taxon>Sphingomonadales</taxon>
        <taxon>Erythrobacteraceae</taxon>
        <taxon>Altererythrobacter</taxon>
    </lineage>
</organism>
<sequence length="180" mass="19757">MPSTKRLGGLPIRQIAWFVPDIESAARAHNANFGSGPFFTFHHVPLNWSEHRGKRVSHDHSSAYGQWGDVMVEFVTQHGDNPSAFHDMFPAGGGAQGLHHMALWVDDLDTAIADFGASGMPLAQLSEVTSGTRYAFVDATASLGHMLELYEPSDQLTGFYEMVRDAAKDWDGSDPIRTLN</sequence>
<comment type="caution">
    <text evidence="2">The sequence shown here is derived from an EMBL/GenBank/DDBJ whole genome shotgun (WGS) entry which is preliminary data.</text>
</comment>
<evidence type="ECO:0000259" key="1">
    <source>
        <dbReference type="PROSITE" id="PS51819"/>
    </source>
</evidence>
<dbReference type="SUPFAM" id="SSF54593">
    <property type="entry name" value="Glyoxalase/Bleomycin resistance protein/Dihydroxybiphenyl dioxygenase"/>
    <property type="match status" value="1"/>
</dbReference>
<dbReference type="Proteomes" id="UP000320547">
    <property type="component" value="Unassembled WGS sequence"/>
</dbReference>
<protein>
    <submittedName>
        <fullName evidence="2">Glyoxalase/bleomycin resistance protein/dioxygenase superfamily protein</fullName>
    </submittedName>
</protein>
<name>A0A562USH4_9SPHN</name>